<organism evidence="3 4">
    <name type="scientific">Limosilactobacillus reuteri</name>
    <name type="common">Lactobacillus reuteri</name>
    <dbReference type="NCBI Taxonomy" id="1598"/>
    <lineage>
        <taxon>Bacteria</taxon>
        <taxon>Bacillati</taxon>
        <taxon>Bacillota</taxon>
        <taxon>Bacilli</taxon>
        <taxon>Lactobacillales</taxon>
        <taxon>Lactobacillaceae</taxon>
        <taxon>Limosilactobacillus</taxon>
    </lineage>
</organism>
<gene>
    <name evidence="3" type="ORF">DB325_06945</name>
</gene>
<dbReference type="RefSeq" id="WP_107721724.1">
    <property type="nucleotide sequence ID" value="NZ_QAZN01000012.1"/>
</dbReference>
<evidence type="ECO:0008006" key="5">
    <source>
        <dbReference type="Google" id="ProtNLM"/>
    </source>
</evidence>
<dbReference type="AlphaFoldDB" id="A0A2T5Q2V3"/>
<sequence>MKKNIRHILYTSMALGVTLTTAVMLEGSANADTTTEPNQAQQTIQTAQPTTAPVNAATNDKQQSTNTDVLDQAEAQKQAQFQQRYDTLHEEVRKANQAATGMSFVSTNQPGYFTEKPTKQFSPALAQKLYEANDARNAVITKDTNSLLNTKTDNFDHALSMISNFSYQDVANFTYLPNKEYDLPVRTNVKSVPQDDQFYIDWLDHEVKLLQGEPETYQVPAEYTNLIKRLNYIADNYGGDDALLDGTTEVSHLYGLPGFNEWDFNTNHMVHLLPYPGNSEYDVKFYTPYLTALINTWEEQRSQLQKEYAAKNGQAKTDQPETPQQTPVENTNQQPEQKASATTDETTGSPVVTQPQTVANSQKTVQIALPVKAAVSNEKPAQQTEPMTVKTVTTTPVAVSTNTSSLPQTGNDNKAMIASIDLGLSTLAMMFGFARKRQY</sequence>
<comment type="caution">
    <text evidence="3">The sequence shown here is derived from an EMBL/GenBank/DDBJ whole genome shotgun (WGS) entry which is preliminary data.</text>
</comment>
<dbReference type="Proteomes" id="UP000244083">
    <property type="component" value="Unassembled WGS sequence"/>
</dbReference>
<evidence type="ECO:0000256" key="1">
    <source>
        <dbReference type="SAM" id="MobiDB-lite"/>
    </source>
</evidence>
<evidence type="ECO:0000313" key="3">
    <source>
        <dbReference type="EMBL" id="PTV03610.1"/>
    </source>
</evidence>
<feature type="compositionally biased region" description="Polar residues" evidence="1">
    <location>
        <begin position="314"/>
        <end position="358"/>
    </location>
</feature>
<evidence type="ECO:0000313" key="4">
    <source>
        <dbReference type="Proteomes" id="UP000244083"/>
    </source>
</evidence>
<protein>
    <recommendedName>
        <fullName evidence="5">Gram-positive cocci surface proteins LPxTG domain-containing protein</fullName>
    </recommendedName>
</protein>
<feature type="region of interest" description="Disordered" evidence="1">
    <location>
        <begin position="47"/>
        <end position="67"/>
    </location>
</feature>
<dbReference type="EMBL" id="QAZN01000012">
    <property type="protein sequence ID" value="PTV03610.1"/>
    <property type="molecule type" value="Genomic_DNA"/>
</dbReference>
<accession>A0A2T5Q2V3</accession>
<name>A0A2T5Q2V3_LIMRT</name>
<feature type="chain" id="PRO_5015735363" description="Gram-positive cocci surface proteins LPxTG domain-containing protein" evidence="2">
    <location>
        <begin position="32"/>
        <end position="439"/>
    </location>
</feature>
<reference evidence="4" key="1">
    <citation type="submission" date="2018-04" db="EMBL/GenBank/DDBJ databases">
        <title>Draft Genome Sequences of 10 Lactobacillus Species from 22 Commercial Probiotic Products.</title>
        <authorList>
            <person name="Gangiredla J."/>
            <person name="Barnaba T.J."/>
            <person name="Mammel M.K."/>
            <person name="Lacher D.W."/>
            <person name="Elkins C.A."/>
            <person name="Lampel K.A."/>
            <person name="Whitehouse C.A."/>
            <person name="Tartera C."/>
        </authorList>
    </citation>
    <scope>NUCLEOTIDE SEQUENCE [LARGE SCALE GENOMIC DNA]</scope>
    <source>
        <strain evidence="4">DS12_10</strain>
    </source>
</reference>
<proteinExistence type="predicted"/>
<feature type="signal peptide" evidence="2">
    <location>
        <begin position="1"/>
        <end position="31"/>
    </location>
</feature>
<feature type="compositionally biased region" description="Polar residues" evidence="1">
    <location>
        <begin position="56"/>
        <end position="67"/>
    </location>
</feature>
<keyword evidence="2" id="KW-0732">Signal</keyword>
<evidence type="ECO:0000256" key="2">
    <source>
        <dbReference type="SAM" id="SignalP"/>
    </source>
</evidence>
<feature type="region of interest" description="Disordered" evidence="1">
    <location>
        <begin position="306"/>
        <end position="358"/>
    </location>
</feature>